<comment type="caution">
    <text evidence="4">The sequence shown here is derived from an EMBL/GenBank/DDBJ whole genome shotgun (WGS) entry which is preliminary data.</text>
</comment>
<keyword evidence="1" id="KW-0175">Coiled coil</keyword>
<feature type="domain" description="Transposase IS116/IS110/IS902 C-terminal" evidence="3">
    <location>
        <begin position="231"/>
        <end position="309"/>
    </location>
</feature>
<dbReference type="NCBIfam" id="NF033542">
    <property type="entry name" value="transpos_IS110"/>
    <property type="match status" value="1"/>
</dbReference>
<dbReference type="Pfam" id="PF01548">
    <property type="entry name" value="DEDD_Tnp_IS110"/>
    <property type="match status" value="1"/>
</dbReference>
<dbReference type="Pfam" id="PF02371">
    <property type="entry name" value="Transposase_20"/>
    <property type="match status" value="1"/>
</dbReference>
<reference evidence="4 5" key="1">
    <citation type="journal article" date="2021" name="Sci. Rep.">
        <title>Phenotypic and genomic hallmarks of a novel, potentially pathogenic rapidly growing Mycobacterium species related to the Mycobacterium fortuitum complex.</title>
        <authorList>
            <person name="Gharbi R."/>
            <person name="Khanna V."/>
            <person name="Frigui W."/>
            <person name="Mhenni B."/>
            <person name="Brosch R."/>
            <person name="Mardassi H."/>
        </authorList>
    </citation>
    <scope>NUCLEOTIDE SEQUENCE [LARGE SCALE GENOMIC DNA]</scope>
    <source>
        <strain evidence="4 5">TNTM28</strain>
    </source>
</reference>
<feature type="domain" description="Transposase IS110-like N-terminal" evidence="2">
    <location>
        <begin position="9"/>
        <end position="153"/>
    </location>
</feature>
<proteinExistence type="predicted"/>
<gene>
    <name evidence="4" type="ORF">FR943_18675</name>
</gene>
<evidence type="ECO:0000259" key="2">
    <source>
        <dbReference type="Pfam" id="PF01548"/>
    </source>
</evidence>
<feature type="coiled-coil region" evidence="1">
    <location>
        <begin position="195"/>
        <end position="222"/>
    </location>
</feature>
<dbReference type="InterPro" id="IPR003346">
    <property type="entry name" value="Transposase_20"/>
</dbReference>
<dbReference type="PANTHER" id="PTHR33055:SF16">
    <property type="entry name" value="TRANSPOSASE FOR INSERTION SEQUENCE ELEMENT IS1547"/>
    <property type="match status" value="1"/>
</dbReference>
<dbReference type="InterPro" id="IPR002525">
    <property type="entry name" value="Transp_IS110-like_N"/>
</dbReference>
<evidence type="ECO:0000313" key="5">
    <source>
        <dbReference type="Proteomes" id="UP000812982"/>
    </source>
</evidence>
<sequence length="399" mass="43027">MAESTLLVAGVDTHADTIHVAAITTTGKPVDDAEFPTTPAGYAAAITFLRSLGQVQRIGVEGTASYGAGFSRAAAATSWQVLEVTRAVKSARRLKGKSDPLDAYSAARTALADDELAAPKDDATAGLRALHIARRSAVKHRTAVINQLKALLVSAPNSVREKYRTLTTLRQIEAIARCRPDTVTDALARSVLIAAKMLAQRVQFLQTQTEELESQIDTLVTAANPGLRAAYGVGPDTAAQLLITAGLNPDRLRTEAAFAALCGAAPVPASSGKTTRHRLSRGGDRAANCALHRIALVRMSNHQPTRDYVQRQAAKGHGKMEILRKLKRAIAREMFKLLTRQTAVPDYADLRPARQAKNITVTAAANHFGIWPTTISRIERGLQRDDTFADTYRNWLKAA</sequence>
<dbReference type="InterPro" id="IPR047650">
    <property type="entry name" value="Transpos_IS110"/>
</dbReference>
<keyword evidence="5" id="KW-1185">Reference proteome</keyword>
<dbReference type="EMBL" id="VOMB01000020">
    <property type="protein sequence ID" value="MBU9765857.1"/>
    <property type="molecule type" value="Genomic_DNA"/>
</dbReference>
<organism evidence="4 5">
    <name type="scientific">[Mycobacterium] fortunisiensis</name>
    <dbReference type="NCBI Taxonomy" id="2600579"/>
    <lineage>
        <taxon>Bacteria</taxon>
        <taxon>Bacillati</taxon>
        <taxon>Actinomycetota</taxon>
        <taxon>Actinomycetes</taxon>
        <taxon>Mycobacteriales</taxon>
        <taxon>Mycobacteriaceae</taxon>
        <taxon>Mycolicibacterium</taxon>
    </lineage>
</organism>
<evidence type="ECO:0000259" key="3">
    <source>
        <dbReference type="Pfam" id="PF02371"/>
    </source>
</evidence>
<dbReference type="Proteomes" id="UP000812982">
    <property type="component" value="Unassembled WGS sequence"/>
</dbReference>
<evidence type="ECO:0000256" key="1">
    <source>
        <dbReference type="SAM" id="Coils"/>
    </source>
</evidence>
<name>A0ABS6KQL4_9MYCO</name>
<protein>
    <submittedName>
        <fullName evidence="4">IS110 family transposase</fullName>
    </submittedName>
</protein>
<accession>A0ABS6KQL4</accession>
<dbReference type="PANTHER" id="PTHR33055">
    <property type="entry name" value="TRANSPOSASE FOR INSERTION SEQUENCE ELEMENT IS1111A"/>
    <property type="match status" value="1"/>
</dbReference>
<evidence type="ECO:0000313" key="4">
    <source>
        <dbReference type="EMBL" id="MBU9765857.1"/>
    </source>
</evidence>